<name>A0ABN1BM57_9DEIO</name>
<protein>
    <submittedName>
        <fullName evidence="1">Uncharacterized protein</fullName>
    </submittedName>
</protein>
<comment type="caution">
    <text evidence="1">The sequence shown here is derived from an EMBL/GenBank/DDBJ whole genome shotgun (WGS) entry which is preliminary data.</text>
</comment>
<evidence type="ECO:0000313" key="1">
    <source>
        <dbReference type="EMBL" id="GAA0501067.1"/>
    </source>
</evidence>
<sequence>MGQGGVLYWRELYPDIGLTDGTDHRNLLIPADIKYELIDKIFVLLENDLGCRVSDYEEYPLSEKVIKSLLELLNNVHNLSYEAQQWTQRAVPFIETAIDTGKTLGLAI</sequence>
<gene>
    <name evidence="1" type="ORF">GCM10008937_05690</name>
</gene>
<evidence type="ECO:0000313" key="2">
    <source>
        <dbReference type="Proteomes" id="UP001500191"/>
    </source>
</evidence>
<keyword evidence="2" id="KW-1185">Reference proteome</keyword>
<reference evidence="1 2" key="1">
    <citation type="journal article" date="2019" name="Int. J. Syst. Evol. Microbiol.">
        <title>The Global Catalogue of Microorganisms (GCM) 10K type strain sequencing project: providing services to taxonomists for standard genome sequencing and annotation.</title>
        <authorList>
            <consortium name="The Broad Institute Genomics Platform"/>
            <consortium name="The Broad Institute Genome Sequencing Center for Infectious Disease"/>
            <person name="Wu L."/>
            <person name="Ma J."/>
        </authorList>
    </citation>
    <scope>NUCLEOTIDE SEQUENCE [LARGE SCALE GENOMIC DNA]</scope>
    <source>
        <strain evidence="1 2">JCM 14368</strain>
    </source>
</reference>
<dbReference type="EMBL" id="BAAADB010000003">
    <property type="protein sequence ID" value="GAA0501067.1"/>
    <property type="molecule type" value="Genomic_DNA"/>
</dbReference>
<dbReference type="Proteomes" id="UP001500191">
    <property type="component" value="Unassembled WGS sequence"/>
</dbReference>
<dbReference type="RefSeq" id="WP_343755808.1">
    <property type="nucleotide sequence ID" value="NZ_BAAADB010000003.1"/>
</dbReference>
<organism evidence="1 2">
    <name type="scientific">Deinococcus depolymerans</name>
    <dbReference type="NCBI Taxonomy" id="392408"/>
    <lineage>
        <taxon>Bacteria</taxon>
        <taxon>Thermotogati</taxon>
        <taxon>Deinococcota</taxon>
        <taxon>Deinococci</taxon>
        <taxon>Deinococcales</taxon>
        <taxon>Deinococcaceae</taxon>
        <taxon>Deinococcus</taxon>
    </lineage>
</organism>
<accession>A0ABN1BM57</accession>
<proteinExistence type="predicted"/>